<feature type="transmembrane region" description="Helical" evidence="1">
    <location>
        <begin position="66"/>
        <end position="85"/>
    </location>
</feature>
<protein>
    <submittedName>
        <fullName evidence="2">Uncharacterized protein</fullName>
    </submittedName>
</protein>
<feature type="transmembrane region" description="Helical" evidence="1">
    <location>
        <begin position="131"/>
        <end position="151"/>
    </location>
</feature>
<keyword evidence="1" id="KW-0472">Membrane</keyword>
<feature type="transmembrane region" description="Helical" evidence="1">
    <location>
        <begin position="13"/>
        <end position="33"/>
    </location>
</feature>
<evidence type="ECO:0000313" key="2">
    <source>
        <dbReference type="EMBL" id="OGG62182.1"/>
    </source>
</evidence>
<dbReference type="Proteomes" id="UP000176511">
    <property type="component" value="Unassembled WGS sequence"/>
</dbReference>
<feature type="transmembrane region" description="Helical" evidence="1">
    <location>
        <begin position="97"/>
        <end position="119"/>
    </location>
</feature>
<dbReference type="STRING" id="1798491.A3C87_01160"/>
<feature type="transmembrane region" description="Helical" evidence="1">
    <location>
        <begin position="299"/>
        <end position="323"/>
    </location>
</feature>
<sequence length="333" mass="37966">MFFSQPFILASDFVQHVMLLVSCGIVTLGYCLYRNTIREQHGMLLMVIIIAAFWVLMEYFVPVKLLQFHLFTHIPLTLAVIAYLYRMNLIDMPRHLIYIRHSIVALSIILIGADFYQIVTMAPEPRLFRSLVKTAEVFALYTFVVQFARYYRMTEPASAFDLAPLKRVTAKAVVALLLFFVSAPSVSAFSLTTRIGDQSTELKAGDRLYFDVEIKWPENDRRQDLRVEYQILSEGTVIASEKVLRAVETQASFLDYIVVPQNATEGMKMLSVILETYDQSLKENISATFYVAAAENKMLIYFIILAAAIALVIMLVIVQIAMIMRTQRAMVHA</sequence>
<gene>
    <name evidence="2" type="ORF">A3C87_01160</name>
</gene>
<evidence type="ECO:0000256" key="1">
    <source>
        <dbReference type="SAM" id="Phobius"/>
    </source>
</evidence>
<keyword evidence="1" id="KW-1133">Transmembrane helix</keyword>
<feature type="transmembrane region" description="Helical" evidence="1">
    <location>
        <begin position="42"/>
        <end position="60"/>
    </location>
</feature>
<reference evidence="2 3" key="1">
    <citation type="journal article" date="2016" name="Nat. Commun.">
        <title>Thousands of microbial genomes shed light on interconnected biogeochemical processes in an aquifer system.</title>
        <authorList>
            <person name="Anantharaman K."/>
            <person name="Brown C.T."/>
            <person name="Hug L.A."/>
            <person name="Sharon I."/>
            <person name="Castelle C.J."/>
            <person name="Probst A.J."/>
            <person name="Thomas B.C."/>
            <person name="Singh A."/>
            <person name="Wilkins M.J."/>
            <person name="Karaoz U."/>
            <person name="Brodie E.L."/>
            <person name="Williams K.H."/>
            <person name="Hubbard S.S."/>
            <person name="Banfield J.F."/>
        </authorList>
    </citation>
    <scope>NUCLEOTIDE SEQUENCE [LARGE SCALE GENOMIC DNA]</scope>
</reference>
<proteinExistence type="predicted"/>
<organism evidence="2 3">
    <name type="scientific">Candidatus Kaiserbacteria bacterium RIFCSPHIGHO2_02_FULL_49_34</name>
    <dbReference type="NCBI Taxonomy" id="1798491"/>
    <lineage>
        <taxon>Bacteria</taxon>
        <taxon>Candidatus Kaiseribacteriota</taxon>
    </lineage>
</organism>
<evidence type="ECO:0000313" key="3">
    <source>
        <dbReference type="Proteomes" id="UP000176511"/>
    </source>
</evidence>
<feature type="transmembrane region" description="Helical" evidence="1">
    <location>
        <begin position="172"/>
        <end position="191"/>
    </location>
</feature>
<name>A0A1F6DMD0_9BACT</name>
<comment type="caution">
    <text evidence="2">The sequence shown here is derived from an EMBL/GenBank/DDBJ whole genome shotgun (WGS) entry which is preliminary data.</text>
</comment>
<dbReference type="EMBL" id="MFLE01000009">
    <property type="protein sequence ID" value="OGG62182.1"/>
    <property type="molecule type" value="Genomic_DNA"/>
</dbReference>
<accession>A0A1F6DMD0</accession>
<keyword evidence="1" id="KW-0812">Transmembrane</keyword>
<dbReference type="AlphaFoldDB" id="A0A1F6DMD0"/>